<dbReference type="Proteomes" id="UP000783686">
    <property type="component" value="Unassembled WGS sequence"/>
</dbReference>
<evidence type="ECO:0000313" key="3">
    <source>
        <dbReference type="EMBL" id="CAD5212784.1"/>
    </source>
</evidence>
<dbReference type="OrthoDB" id="6418983at2759"/>
<evidence type="ECO:0000313" key="4">
    <source>
        <dbReference type="Proteomes" id="UP000614601"/>
    </source>
</evidence>
<dbReference type="EMBL" id="CAJFCW020000002">
    <property type="protein sequence ID" value="CAG9097578.1"/>
    <property type="molecule type" value="Genomic_DNA"/>
</dbReference>
<dbReference type="PANTHER" id="PTHR47408">
    <property type="entry name" value="PROTEIN CBG01304-RELATED"/>
    <property type="match status" value="1"/>
</dbReference>
<organism evidence="3 4">
    <name type="scientific">Bursaphelenchus okinawaensis</name>
    <dbReference type="NCBI Taxonomy" id="465554"/>
    <lineage>
        <taxon>Eukaryota</taxon>
        <taxon>Metazoa</taxon>
        <taxon>Ecdysozoa</taxon>
        <taxon>Nematoda</taxon>
        <taxon>Chromadorea</taxon>
        <taxon>Rhabditida</taxon>
        <taxon>Tylenchina</taxon>
        <taxon>Tylenchomorpha</taxon>
        <taxon>Aphelenchoidea</taxon>
        <taxon>Aphelenchoididae</taxon>
        <taxon>Bursaphelenchus</taxon>
    </lineage>
</organism>
<dbReference type="InterPro" id="IPR041496">
    <property type="entry name" value="YitH/HolE_GNAT"/>
</dbReference>
<dbReference type="InterPro" id="IPR000182">
    <property type="entry name" value="GNAT_dom"/>
</dbReference>
<dbReference type="AlphaFoldDB" id="A0A811K9D5"/>
<keyword evidence="4" id="KW-1185">Reference proteome</keyword>
<gene>
    <name evidence="3" type="ORF">BOKJ2_LOCUS4585</name>
</gene>
<dbReference type="Pfam" id="PF00583">
    <property type="entry name" value="Acetyltransf_1"/>
    <property type="match status" value="1"/>
</dbReference>
<comment type="caution">
    <text evidence="3">The sequence shown here is derived from an EMBL/GenBank/DDBJ whole genome shotgun (WGS) entry which is preliminary data.</text>
</comment>
<dbReference type="CDD" id="cd04301">
    <property type="entry name" value="NAT_SF"/>
    <property type="match status" value="1"/>
</dbReference>
<protein>
    <recommendedName>
        <fullName evidence="5">N-acetyltransferase domain-containing protein</fullName>
    </recommendedName>
</protein>
<dbReference type="SUPFAM" id="SSF55729">
    <property type="entry name" value="Acyl-CoA N-acyltransferases (Nat)"/>
    <property type="match status" value="1"/>
</dbReference>
<dbReference type="Pfam" id="PF18014">
    <property type="entry name" value="Acetyltransf_18"/>
    <property type="match status" value="1"/>
</dbReference>
<name>A0A811K9D5_9BILA</name>
<dbReference type="Gene3D" id="3.40.630.90">
    <property type="match status" value="1"/>
</dbReference>
<sequence length="325" mass="36587">MEDIVVVDNPKPYVWAEIVDRTAETEGWAVSDNDYNVWKGALGDDFVLRVYMTKDGKFVCSLATATYQSSISDVPLTTVGMFYTNSEFRNKGYGTQLFQELVDRPEIEGHNKGLVGVDSMAAKYASRHGFSLESDFLLDCYITPGTDIHPENLQKDPTVTTTVYDGSHFEKVNEYDKTIVPNIDRSGYVKSCLQVLKAYSVFAQDNNGKVTGYIRARTCANQQLYIGPLYADTPAIAETLLKSIFEGEELHRRENPREIPLKAANFTKFVISTPSTNKNFVDLWSKLIGYPAVRAGIMHSQFTKKILKVPTDRVYGIFDYCMSYA</sequence>
<accession>A0A811K9D5</accession>
<feature type="domain" description="N-acetyltransferase" evidence="1">
    <location>
        <begin position="28"/>
        <end position="115"/>
    </location>
</feature>
<evidence type="ECO:0000259" key="1">
    <source>
        <dbReference type="Pfam" id="PF00583"/>
    </source>
</evidence>
<dbReference type="Proteomes" id="UP000614601">
    <property type="component" value="Unassembled WGS sequence"/>
</dbReference>
<dbReference type="GO" id="GO:0016747">
    <property type="term" value="F:acyltransferase activity, transferring groups other than amino-acyl groups"/>
    <property type="evidence" value="ECO:0007669"/>
    <property type="project" value="InterPro"/>
</dbReference>
<evidence type="ECO:0000259" key="2">
    <source>
        <dbReference type="Pfam" id="PF18014"/>
    </source>
</evidence>
<proteinExistence type="predicted"/>
<reference evidence="3" key="1">
    <citation type="submission" date="2020-09" db="EMBL/GenBank/DDBJ databases">
        <authorList>
            <person name="Kikuchi T."/>
        </authorList>
    </citation>
    <scope>NUCLEOTIDE SEQUENCE</scope>
    <source>
        <strain evidence="3">SH1</strain>
    </source>
</reference>
<evidence type="ECO:0008006" key="5">
    <source>
        <dbReference type="Google" id="ProtNLM"/>
    </source>
</evidence>
<dbReference type="Gene3D" id="3.40.630.30">
    <property type="match status" value="1"/>
</dbReference>
<dbReference type="EMBL" id="CAJFDH010000002">
    <property type="protein sequence ID" value="CAD5212784.1"/>
    <property type="molecule type" value="Genomic_DNA"/>
</dbReference>
<dbReference type="InterPro" id="IPR016181">
    <property type="entry name" value="Acyl_CoA_acyltransferase"/>
</dbReference>
<feature type="domain" description="YitH/HolE acetyltransferase (GNAT)" evidence="2">
    <location>
        <begin position="173"/>
        <end position="248"/>
    </location>
</feature>